<sequence>MKTTVELWFARDSPDRDRRSALSLAELPRMTIRDPGGTCQRPSQDANERNDPKGHRGIARVELKGCCYTHPLETRGGRLIVRTSTSGRRDRILQRFYATRQVLEAWKGGCWRRGMEFRLGKSRSTSRYCCRGWIPHDKLLGLAWLRIRIWDVVLGRNEQTLVSSGSFFKLNWTSGDRSDISSSRPDELTDFPASCAACKAEELQDLLPGTLPLDHAMQSAFCLADTEDRRELPFFYSKPAST</sequence>
<proteinExistence type="predicted"/>
<evidence type="ECO:0000313" key="3">
    <source>
        <dbReference type="Proteomes" id="UP001433268"/>
    </source>
</evidence>
<evidence type="ECO:0000313" key="2">
    <source>
        <dbReference type="EMBL" id="KAK8090334.1"/>
    </source>
</evidence>
<dbReference type="GeneID" id="92042670"/>
<protein>
    <submittedName>
        <fullName evidence="2">Uncharacterized protein</fullName>
    </submittedName>
</protein>
<name>A0ABR1X4Q5_9PEZI</name>
<comment type="caution">
    <text evidence="2">The sequence shown here is derived from an EMBL/GenBank/DDBJ whole genome shotgun (WGS) entry which is preliminary data.</text>
</comment>
<accession>A0ABR1X4Q5</accession>
<reference evidence="2 3" key="1">
    <citation type="submission" date="2023-01" db="EMBL/GenBank/DDBJ databases">
        <title>Analysis of 21 Apiospora genomes using comparative genomics revels a genus with tremendous synthesis potential of carbohydrate active enzymes and secondary metabolites.</title>
        <authorList>
            <person name="Sorensen T."/>
        </authorList>
    </citation>
    <scope>NUCLEOTIDE SEQUENCE [LARGE SCALE GENOMIC DNA]</scope>
    <source>
        <strain evidence="2 3">CBS 114990</strain>
    </source>
</reference>
<dbReference type="Proteomes" id="UP001433268">
    <property type="component" value="Unassembled WGS sequence"/>
</dbReference>
<dbReference type="RefSeq" id="XP_066673228.1">
    <property type="nucleotide sequence ID" value="XM_066809610.1"/>
</dbReference>
<evidence type="ECO:0000256" key="1">
    <source>
        <dbReference type="SAM" id="MobiDB-lite"/>
    </source>
</evidence>
<feature type="region of interest" description="Disordered" evidence="1">
    <location>
        <begin position="31"/>
        <end position="54"/>
    </location>
</feature>
<dbReference type="EMBL" id="JAQQWN010000004">
    <property type="protein sequence ID" value="KAK8090334.1"/>
    <property type="molecule type" value="Genomic_DNA"/>
</dbReference>
<organism evidence="2 3">
    <name type="scientific">Apiospora hydei</name>
    <dbReference type="NCBI Taxonomy" id="1337664"/>
    <lineage>
        <taxon>Eukaryota</taxon>
        <taxon>Fungi</taxon>
        <taxon>Dikarya</taxon>
        <taxon>Ascomycota</taxon>
        <taxon>Pezizomycotina</taxon>
        <taxon>Sordariomycetes</taxon>
        <taxon>Xylariomycetidae</taxon>
        <taxon>Amphisphaeriales</taxon>
        <taxon>Apiosporaceae</taxon>
        <taxon>Apiospora</taxon>
    </lineage>
</organism>
<gene>
    <name evidence="2" type="ORF">PG997_005295</name>
</gene>
<keyword evidence="3" id="KW-1185">Reference proteome</keyword>